<evidence type="ECO:0000259" key="2">
    <source>
        <dbReference type="Pfam" id="PF04892"/>
    </source>
</evidence>
<dbReference type="Pfam" id="PF04892">
    <property type="entry name" value="VanZ"/>
    <property type="match status" value="1"/>
</dbReference>
<dbReference type="PANTHER" id="PTHR28008:SF1">
    <property type="entry name" value="DOMAIN PROTEIN, PUTATIVE (AFU_ORTHOLOGUE AFUA_3G10980)-RELATED"/>
    <property type="match status" value="1"/>
</dbReference>
<feature type="transmembrane region" description="Helical" evidence="1">
    <location>
        <begin position="81"/>
        <end position="104"/>
    </location>
</feature>
<proteinExistence type="predicted"/>
<organism evidence="3 4">
    <name type="scientific">Candidatus Brachybacterium intestinipullorum</name>
    <dbReference type="NCBI Taxonomy" id="2838512"/>
    <lineage>
        <taxon>Bacteria</taxon>
        <taxon>Bacillati</taxon>
        <taxon>Actinomycetota</taxon>
        <taxon>Actinomycetes</taxon>
        <taxon>Micrococcales</taxon>
        <taxon>Dermabacteraceae</taxon>
        <taxon>Brachybacterium</taxon>
    </lineage>
</organism>
<reference evidence="3" key="1">
    <citation type="journal article" date="2021" name="PeerJ">
        <title>Extensive microbial diversity within the chicken gut microbiome revealed by metagenomics and culture.</title>
        <authorList>
            <person name="Gilroy R."/>
            <person name="Ravi A."/>
            <person name="Getino M."/>
            <person name="Pursley I."/>
            <person name="Horton D.L."/>
            <person name="Alikhan N.F."/>
            <person name="Baker D."/>
            <person name="Gharbi K."/>
            <person name="Hall N."/>
            <person name="Watson M."/>
            <person name="Adriaenssens E.M."/>
            <person name="Foster-Nyarko E."/>
            <person name="Jarju S."/>
            <person name="Secka A."/>
            <person name="Antonio M."/>
            <person name="Oren A."/>
            <person name="Chaudhuri R.R."/>
            <person name="La Ragione R."/>
            <person name="Hildebrand F."/>
            <person name="Pallen M.J."/>
        </authorList>
    </citation>
    <scope>NUCLEOTIDE SEQUENCE</scope>
    <source>
        <strain evidence="3">CHK130-7132</strain>
    </source>
</reference>
<dbReference type="PANTHER" id="PTHR28008">
    <property type="entry name" value="DOMAIN PROTEIN, PUTATIVE (AFU_ORTHOLOGUE AFUA_3G10980)-RELATED"/>
    <property type="match status" value="1"/>
</dbReference>
<feature type="transmembrane region" description="Helical" evidence="1">
    <location>
        <begin position="26"/>
        <end position="44"/>
    </location>
</feature>
<name>A0A9D2TGG9_9MICO</name>
<dbReference type="InterPro" id="IPR006976">
    <property type="entry name" value="VanZ-like"/>
</dbReference>
<gene>
    <name evidence="3" type="ORF">H9932_00790</name>
</gene>
<reference evidence="3" key="2">
    <citation type="submission" date="2021-04" db="EMBL/GenBank/DDBJ databases">
        <authorList>
            <person name="Gilroy R."/>
        </authorList>
    </citation>
    <scope>NUCLEOTIDE SEQUENCE</scope>
    <source>
        <strain evidence="3">CHK130-7132</strain>
    </source>
</reference>
<accession>A0A9D2TGG9</accession>
<dbReference type="NCBIfam" id="NF037970">
    <property type="entry name" value="vanZ_1"/>
    <property type="match status" value="1"/>
</dbReference>
<keyword evidence="1" id="KW-0812">Transmembrane</keyword>
<evidence type="ECO:0000313" key="4">
    <source>
        <dbReference type="Proteomes" id="UP000823854"/>
    </source>
</evidence>
<feature type="transmembrane region" description="Helical" evidence="1">
    <location>
        <begin position="110"/>
        <end position="129"/>
    </location>
</feature>
<dbReference type="AlphaFoldDB" id="A0A9D2TGG9"/>
<protein>
    <submittedName>
        <fullName evidence="3">VanZ family protein</fullName>
    </submittedName>
</protein>
<sequence>MDAVAEYLRRVPAEITRAGGSLPWRAGLLGLALLVNIGFYLPLSPGGLALPGLDKAVHLLVFALTVFAAGRLLAPRRRFPIGWIVLVALVHAVVIELVQLLAIPGRSGDALDVLFDVVGIALGLVAWAGERVLRRAATEREVEPAAPPLEQTHR</sequence>
<dbReference type="Proteomes" id="UP000823854">
    <property type="component" value="Unassembled WGS sequence"/>
</dbReference>
<feature type="transmembrane region" description="Helical" evidence="1">
    <location>
        <begin position="56"/>
        <end position="74"/>
    </location>
</feature>
<keyword evidence="1" id="KW-0472">Membrane</keyword>
<evidence type="ECO:0000256" key="1">
    <source>
        <dbReference type="SAM" id="Phobius"/>
    </source>
</evidence>
<dbReference type="EMBL" id="DWWC01000019">
    <property type="protein sequence ID" value="HJC68201.1"/>
    <property type="molecule type" value="Genomic_DNA"/>
</dbReference>
<evidence type="ECO:0000313" key="3">
    <source>
        <dbReference type="EMBL" id="HJC68201.1"/>
    </source>
</evidence>
<comment type="caution">
    <text evidence="3">The sequence shown here is derived from an EMBL/GenBank/DDBJ whole genome shotgun (WGS) entry which is preliminary data.</text>
</comment>
<feature type="domain" description="VanZ-like" evidence="2">
    <location>
        <begin position="53"/>
        <end position="127"/>
    </location>
</feature>
<keyword evidence="1" id="KW-1133">Transmembrane helix</keyword>